<comment type="similarity">
    <text evidence="5">Belongs to the binding-protein-dependent transport system permease family.</text>
</comment>
<feature type="transmembrane region" description="Helical" evidence="5">
    <location>
        <begin position="160"/>
        <end position="180"/>
    </location>
</feature>
<sequence length="304" mass="33252">MAAVGPQPDAQEIRYEQPSRLTLTGRYLRRNKSLVLGLAIVIALTLFTVIGSLTIDTEKRAYPLAVKPKQPPSAEYPLGTDFFGRDLLAVMVRGIWQTAVIGLIAGAIGTGVGVILGFLSAYYGGVVDTLIRAITEVLLPIPAFLILVIIAGSIDRKSVTIYTMALIVSLLAWMGPTRVMRAQVLTLKERLFVNVARLSGMSNLEIVFKEILPNMLPFILASFVSGVFAGIFASFGLSVLGLGPLREPLIGNTIWFAQQQAAFFNGWWWWPLWPSLALVLIFVSLTLINVGLDELANPRVRRAE</sequence>
<gene>
    <name evidence="7" type="ORF">CUN48_04190</name>
</gene>
<evidence type="ECO:0000256" key="3">
    <source>
        <dbReference type="ARBA" id="ARBA00022989"/>
    </source>
</evidence>
<feature type="transmembrane region" description="Helical" evidence="5">
    <location>
        <begin position="272"/>
        <end position="292"/>
    </location>
</feature>
<feature type="transmembrane region" description="Helical" evidence="5">
    <location>
        <begin position="218"/>
        <end position="242"/>
    </location>
</feature>
<feature type="transmembrane region" description="Helical" evidence="5">
    <location>
        <begin position="95"/>
        <end position="121"/>
    </location>
</feature>
<comment type="caution">
    <text evidence="7">The sequence shown here is derived from an EMBL/GenBank/DDBJ whole genome shotgun (WGS) entry which is preliminary data.</text>
</comment>
<evidence type="ECO:0000256" key="4">
    <source>
        <dbReference type="ARBA" id="ARBA00023136"/>
    </source>
</evidence>
<feature type="transmembrane region" description="Helical" evidence="5">
    <location>
        <begin position="133"/>
        <end position="154"/>
    </location>
</feature>
<dbReference type="SUPFAM" id="SSF161098">
    <property type="entry name" value="MetI-like"/>
    <property type="match status" value="1"/>
</dbReference>
<dbReference type="Gene3D" id="1.10.3720.10">
    <property type="entry name" value="MetI-like"/>
    <property type="match status" value="1"/>
</dbReference>
<evidence type="ECO:0000259" key="6">
    <source>
        <dbReference type="PROSITE" id="PS50928"/>
    </source>
</evidence>
<dbReference type="PANTHER" id="PTHR42729">
    <property type="entry name" value="OLIGO/DIPEPTIDE TRANSPORT, PERMEASE PROTEIN (DPPC-2)"/>
    <property type="match status" value="1"/>
</dbReference>
<keyword evidence="5" id="KW-0813">Transport</keyword>
<dbReference type="PROSITE" id="PS50928">
    <property type="entry name" value="ABC_TM1"/>
    <property type="match status" value="1"/>
</dbReference>
<dbReference type="EMBL" id="PGTN01000018">
    <property type="protein sequence ID" value="PJF48322.1"/>
    <property type="molecule type" value="Genomic_DNA"/>
</dbReference>
<dbReference type="Pfam" id="PF00528">
    <property type="entry name" value="BPD_transp_1"/>
    <property type="match status" value="1"/>
</dbReference>
<proteinExistence type="inferred from homology"/>
<feature type="transmembrane region" description="Helical" evidence="5">
    <location>
        <begin position="34"/>
        <end position="55"/>
    </location>
</feature>
<accession>A0A2M8QEZ3</accession>
<dbReference type="InterPro" id="IPR000515">
    <property type="entry name" value="MetI-like"/>
</dbReference>
<keyword evidence="2 5" id="KW-0812">Transmembrane</keyword>
<name>A0A2M8QEZ3_9CHLR</name>
<evidence type="ECO:0000256" key="1">
    <source>
        <dbReference type="ARBA" id="ARBA00004141"/>
    </source>
</evidence>
<dbReference type="PANTHER" id="PTHR42729:SF1">
    <property type="entry name" value="OLIGO_DIPEPTIDE TRANSPORT, PERMEASE PROTEIN (DPPC-2)"/>
    <property type="match status" value="1"/>
</dbReference>
<evidence type="ECO:0000313" key="7">
    <source>
        <dbReference type="EMBL" id="PJF48322.1"/>
    </source>
</evidence>
<evidence type="ECO:0000256" key="2">
    <source>
        <dbReference type="ARBA" id="ARBA00022692"/>
    </source>
</evidence>
<reference evidence="7 8" key="1">
    <citation type="submission" date="2017-11" db="EMBL/GenBank/DDBJ databases">
        <title>Evolution of Phototrophy in the Chloroflexi Phylum Driven by Horizontal Gene Transfer.</title>
        <authorList>
            <person name="Ward L.M."/>
            <person name="Hemp J."/>
            <person name="Shih P.M."/>
            <person name="Mcglynn S.E."/>
            <person name="Fischer W."/>
        </authorList>
    </citation>
    <scope>NUCLEOTIDE SEQUENCE [LARGE SCALE GENOMIC DNA]</scope>
    <source>
        <strain evidence="7">JP3_7</strain>
    </source>
</reference>
<keyword evidence="3 5" id="KW-1133">Transmembrane helix</keyword>
<dbReference type="GO" id="GO:0005886">
    <property type="term" value="C:plasma membrane"/>
    <property type="evidence" value="ECO:0007669"/>
    <property type="project" value="UniProtKB-SubCell"/>
</dbReference>
<protein>
    <submittedName>
        <fullName evidence="7">Maltose ABC transporter permease</fullName>
    </submittedName>
</protein>
<keyword evidence="4 5" id="KW-0472">Membrane</keyword>
<dbReference type="Proteomes" id="UP000230790">
    <property type="component" value="Unassembled WGS sequence"/>
</dbReference>
<organism evidence="7 8">
    <name type="scientific">Candidatus Thermofonsia Clade 3 bacterium</name>
    <dbReference type="NCBI Taxonomy" id="2364212"/>
    <lineage>
        <taxon>Bacteria</taxon>
        <taxon>Bacillati</taxon>
        <taxon>Chloroflexota</taxon>
        <taxon>Candidatus Thermofontia</taxon>
        <taxon>Candidatus Thermofonsia Clade 3</taxon>
    </lineage>
</organism>
<evidence type="ECO:0000313" key="8">
    <source>
        <dbReference type="Proteomes" id="UP000230790"/>
    </source>
</evidence>
<comment type="subcellular location">
    <subcellularLocation>
        <location evidence="5">Cell membrane</location>
        <topology evidence="5">Multi-pass membrane protein</topology>
    </subcellularLocation>
    <subcellularLocation>
        <location evidence="1">Membrane</location>
        <topology evidence="1">Multi-pass membrane protein</topology>
    </subcellularLocation>
</comment>
<evidence type="ECO:0000256" key="5">
    <source>
        <dbReference type="RuleBase" id="RU363032"/>
    </source>
</evidence>
<dbReference type="InterPro" id="IPR035906">
    <property type="entry name" value="MetI-like_sf"/>
</dbReference>
<dbReference type="CDD" id="cd06261">
    <property type="entry name" value="TM_PBP2"/>
    <property type="match status" value="1"/>
</dbReference>
<feature type="domain" description="ABC transmembrane type-1" evidence="6">
    <location>
        <begin position="95"/>
        <end position="291"/>
    </location>
</feature>
<dbReference type="GO" id="GO:0055085">
    <property type="term" value="P:transmembrane transport"/>
    <property type="evidence" value="ECO:0007669"/>
    <property type="project" value="InterPro"/>
</dbReference>
<dbReference type="AlphaFoldDB" id="A0A2M8QEZ3"/>